<dbReference type="Pfam" id="PF13426">
    <property type="entry name" value="PAS_9"/>
    <property type="match status" value="1"/>
</dbReference>
<evidence type="ECO:0000256" key="15">
    <source>
        <dbReference type="ARBA" id="ARBA00034430"/>
    </source>
</evidence>
<evidence type="ECO:0000256" key="10">
    <source>
        <dbReference type="ARBA" id="ARBA00022989"/>
    </source>
</evidence>
<keyword evidence="21" id="KW-1185">Reference proteome</keyword>
<dbReference type="InterPro" id="IPR001610">
    <property type="entry name" value="PAC"/>
</dbReference>
<keyword evidence="8" id="KW-0851">Voltage-gated channel</keyword>
<evidence type="ECO:0000256" key="4">
    <source>
        <dbReference type="ARBA" id="ARBA00022553"/>
    </source>
</evidence>
<dbReference type="GO" id="GO:0005516">
    <property type="term" value="F:calmodulin binding"/>
    <property type="evidence" value="ECO:0007669"/>
    <property type="project" value="UniProtKB-KW"/>
</dbReference>
<proteinExistence type="predicted"/>
<dbReference type="Gene3D" id="2.60.120.10">
    <property type="entry name" value="Jelly Rolls"/>
    <property type="match status" value="1"/>
</dbReference>
<evidence type="ECO:0000256" key="13">
    <source>
        <dbReference type="ARBA" id="ARBA00023180"/>
    </source>
</evidence>
<comment type="catalytic activity">
    <reaction evidence="15">
        <text>K(+)(in) = K(+)(out)</text>
        <dbReference type="Rhea" id="RHEA:29463"/>
        <dbReference type="ChEBI" id="CHEBI:29103"/>
    </reaction>
</comment>
<accession>A0A7K5MDP8</accession>
<feature type="region of interest" description="Disordered" evidence="16">
    <location>
        <begin position="760"/>
        <end position="788"/>
    </location>
</feature>
<evidence type="ECO:0000313" key="21">
    <source>
        <dbReference type="Proteomes" id="UP000583740"/>
    </source>
</evidence>
<feature type="non-terminal residue" evidence="20">
    <location>
        <position position="1"/>
    </location>
</feature>
<keyword evidence="9" id="KW-0630">Potassium</keyword>
<dbReference type="InterPro" id="IPR000700">
    <property type="entry name" value="PAS-assoc_C"/>
</dbReference>
<dbReference type="PRINTS" id="PR01463">
    <property type="entry name" value="EAGCHANLFMLY"/>
</dbReference>
<dbReference type="FunFam" id="1.10.1200.260:FF:000003">
    <property type="entry name" value="Potassium voltage-gated channel subfamily H member 1"/>
    <property type="match status" value="1"/>
</dbReference>
<sequence>SESSFLLGNAQIVDWPVVYSNDGFCKLSGYHRADVMQKSSTCSFMYGELTDKKTIEKVRQTFDNYESNCFEILLYKKNRTPVWFYMQIAPIRNEHEKVVLFLCTFKDITLFKQPIEDDSTKGWTKFARLTRALTNSRSVLQQLTPMNKAEVVHKHSRLAEVLQLGSDILPQYKQEAPKTPPHIILHYCAFKTTWDWVILILTFYTAIMVPYNVSFKTKQNNIAWLVLDSVVDVIFLVDIVLNFHTTFVGPGGEVISDPKLIRMNYLKTWFVIDLLSCLPYDIINAFENVDEGISSLFSSLKVVRLLRLGRVARKLDHYLEYGAAVLVLLVCVFGLVAHWLACIWYSIGDYEVIDELTNTIKTDSWLYQLALSIGTPYRYNTTGSGQWEGGPSKDSLYISSLYFTMTSLTTIGFGNIAPTTDGEKIFSVAMMMVGSLLYATIFGNVTTIFQQMYANTNRYHEMLNNVRDFLKLYQVPKGLSERVMDYIVSTWSMSKGIDTEKVLSICPKDMRADICVHLNRKVFNEHPAFRLASDGCLRALAVEFQTIHCAPGDLIYHAGESVDALCFVVSGSLEVIQDDEVVAILGKGDVFGDIFWKETSLAHACANVRALTYCDLHIIKREALLKVLDFYTAFANSFSRNLTLTCNLRKRIIFRKISDVKKEEEERLRQKNEVTLSIPVDHPVRKLFQKFKQQKEMRNQGSTHADPERNQLQVESRSVQNGASITGTSVVTVSQITPIQTTLAYMKSSEAVKQNNRDVMELKPNGNGEQKCLKVNSPMRMKNGNGKGWLRLKNTMGAHEEKKEDWNNVTKAESMGLLSDDPKSNDSENGVNKNPLRKTDSCDSGITKSDLRLDKAGETRSPLEHSPIQADARCPFYPIPEQALQTTLQEVKHELKEDIQLLSSRMSALEKQVAEILKILSEKNVSQLSSPKSHLSPQSPPQIPCQDIFSVSRPASPESEKDEIHF</sequence>
<dbReference type="SMART" id="SM00100">
    <property type="entry name" value="cNMP"/>
    <property type="match status" value="1"/>
</dbReference>
<keyword evidence="12 17" id="KW-0472">Membrane</keyword>
<dbReference type="SUPFAM" id="SSF55785">
    <property type="entry name" value="PYP-like sensor domain (PAS domain)"/>
    <property type="match status" value="1"/>
</dbReference>
<keyword evidence="14" id="KW-0407">Ion channel</keyword>
<dbReference type="InterPro" id="IPR005821">
    <property type="entry name" value="Ion_trans_dom"/>
</dbReference>
<keyword evidence="3" id="KW-0633">Potassium transport</keyword>
<dbReference type="InterPro" id="IPR003949">
    <property type="entry name" value="K_chnl_volt-dep_EAG"/>
</dbReference>
<keyword evidence="11" id="KW-0406">Ion transport</keyword>
<dbReference type="InterPro" id="IPR035965">
    <property type="entry name" value="PAS-like_dom_sf"/>
</dbReference>
<comment type="caution">
    <text evidence="20">The sequence shown here is derived from an EMBL/GenBank/DDBJ whole genome shotgun (WGS) entry which is preliminary data.</text>
</comment>
<evidence type="ECO:0000313" key="20">
    <source>
        <dbReference type="EMBL" id="NWT28791.1"/>
    </source>
</evidence>
<evidence type="ECO:0000256" key="16">
    <source>
        <dbReference type="SAM" id="MobiDB-lite"/>
    </source>
</evidence>
<comment type="subcellular location">
    <subcellularLocation>
        <location evidence="1">Membrane</location>
        <topology evidence="1">Multi-pass membrane protein</topology>
    </subcellularLocation>
</comment>
<evidence type="ECO:0000256" key="1">
    <source>
        <dbReference type="ARBA" id="ARBA00004141"/>
    </source>
</evidence>
<dbReference type="InterPro" id="IPR050818">
    <property type="entry name" value="KCNH_animal-type"/>
</dbReference>
<dbReference type="GO" id="GO:0042391">
    <property type="term" value="P:regulation of membrane potential"/>
    <property type="evidence" value="ECO:0007669"/>
    <property type="project" value="TreeGrafter"/>
</dbReference>
<keyword evidence="5 17" id="KW-0812">Transmembrane</keyword>
<dbReference type="PANTHER" id="PTHR10217:SF533">
    <property type="entry name" value="POTASSIUM VOLTAGE-GATED CHANNEL SUBFAMILY H MEMBER 5"/>
    <property type="match status" value="1"/>
</dbReference>
<feature type="region of interest" description="Disordered" evidence="16">
    <location>
        <begin position="816"/>
        <end position="866"/>
    </location>
</feature>
<evidence type="ECO:0000256" key="12">
    <source>
        <dbReference type="ARBA" id="ARBA00023136"/>
    </source>
</evidence>
<evidence type="ECO:0000259" key="18">
    <source>
        <dbReference type="PROSITE" id="PS50042"/>
    </source>
</evidence>
<dbReference type="FunFam" id="2.60.120.10:FF:000009">
    <property type="entry name" value="Potassium voltage-gated channel subfamily H member 1"/>
    <property type="match status" value="1"/>
</dbReference>
<dbReference type="SUPFAM" id="SSF51206">
    <property type="entry name" value="cAMP-binding domain-like"/>
    <property type="match status" value="1"/>
</dbReference>
<dbReference type="EMBL" id="VYXE01012452">
    <property type="protein sequence ID" value="NWT28791.1"/>
    <property type="molecule type" value="Genomic_DNA"/>
</dbReference>
<feature type="region of interest" description="Disordered" evidence="16">
    <location>
        <begin position="693"/>
        <end position="720"/>
    </location>
</feature>
<feature type="compositionally biased region" description="Polar residues" evidence="16">
    <location>
        <begin position="927"/>
        <end position="937"/>
    </location>
</feature>
<keyword evidence="4" id="KW-0597">Phosphoprotein</keyword>
<dbReference type="Proteomes" id="UP000583740">
    <property type="component" value="Unassembled WGS sequence"/>
</dbReference>
<evidence type="ECO:0000256" key="3">
    <source>
        <dbReference type="ARBA" id="ARBA00022538"/>
    </source>
</evidence>
<keyword evidence="2" id="KW-0813">Transport</keyword>
<evidence type="ECO:0000256" key="2">
    <source>
        <dbReference type="ARBA" id="ARBA00022448"/>
    </source>
</evidence>
<dbReference type="NCBIfam" id="TIGR00229">
    <property type="entry name" value="sensory_box"/>
    <property type="match status" value="1"/>
</dbReference>
<dbReference type="Gene3D" id="1.10.1200.260">
    <property type="match status" value="1"/>
</dbReference>
<dbReference type="Pfam" id="PF00027">
    <property type="entry name" value="cNMP_binding"/>
    <property type="match status" value="1"/>
</dbReference>
<dbReference type="CDD" id="cd00130">
    <property type="entry name" value="PAS"/>
    <property type="match status" value="1"/>
</dbReference>
<dbReference type="GO" id="GO:0008076">
    <property type="term" value="C:voltage-gated potassium channel complex"/>
    <property type="evidence" value="ECO:0007669"/>
    <property type="project" value="TreeGrafter"/>
</dbReference>
<dbReference type="InterPro" id="IPR014710">
    <property type="entry name" value="RmlC-like_jellyroll"/>
</dbReference>
<keyword evidence="6" id="KW-0631">Potassium channel</keyword>
<feature type="compositionally biased region" description="Polar residues" evidence="16">
    <location>
        <begin position="710"/>
        <end position="720"/>
    </location>
</feature>
<dbReference type="PANTHER" id="PTHR10217">
    <property type="entry name" value="VOLTAGE AND LIGAND GATED POTASSIUM CHANNEL"/>
    <property type="match status" value="1"/>
</dbReference>
<feature type="transmembrane region" description="Helical" evidence="17">
    <location>
        <begin position="194"/>
        <end position="213"/>
    </location>
</feature>
<dbReference type="Pfam" id="PF00520">
    <property type="entry name" value="Ion_trans"/>
    <property type="match status" value="1"/>
</dbReference>
<evidence type="ECO:0000256" key="17">
    <source>
        <dbReference type="SAM" id="Phobius"/>
    </source>
</evidence>
<dbReference type="InterPro" id="IPR000595">
    <property type="entry name" value="cNMP-bd_dom"/>
</dbReference>
<dbReference type="SMART" id="SM00086">
    <property type="entry name" value="PAC"/>
    <property type="match status" value="1"/>
</dbReference>
<dbReference type="PROSITE" id="PS50113">
    <property type="entry name" value="PAC"/>
    <property type="match status" value="1"/>
</dbReference>
<feature type="non-terminal residue" evidence="20">
    <location>
        <position position="966"/>
    </location>
</feature>
<keyword evidence="10 17" id="KW-1133">Transmembrane helix</keyword>
<dbReference type="CDD" id="cd00038">
    <property type="entry name" value="CAP_ED"/>
    <property type="match status" value="1"/>
</dbReference>
<feature type="transmembrane region" description="Helical" evidence="17">
    <location>
        <begin position="428"/>
        <end position="449"/>
    </location>
</feature>
<keyword evidence="13" id="KW-0325">Glycoprotein</keyword>
<evidence type="ECO:0000256" key="6">
    <source>
        <dbReference type="ARBA" id="ARBA00022826"/>
    </source>
</evidence>
<feature type="compositionally biased region" description="Basic and acidic residues" evidence="16">
    <location>
        <begin position="849"/>
        <end position="863"/>
    </location>
</feature>
<name>A0A7K5MDP8_CARCD</name>
<dbReference type="InterPro" id="IPR003938">
    <property type="entry name" value="K_chnl_volt-dep_EAG/ELK/ERG"/>
</dbReference>
<keyword evidence="7" id="KW-0112">Calmodulin-binding</keyword>
<dbReference type="InterPro" id="IPR000014">
    <property type="entry name" value="PAS"/>
</dbReference>
<dbReference type="SUPFAM" id="SSF81324">
    <property type="entry name" value="Voltage-gated potassium channels"/>
    <property type="match status" value="1"/>
</dbReference>
<feature type="region of interest" description="Disordered" evidence="16">
    <location>
        <begin position="927"/>
        <end position="966"/>
    </location>
</feature>
<evidence type="ECO:0000256" key="5">
    <source>
        <dbReference type="ARBA" id="ARBA00022692"/>
    </source>
</evidence>
<feature type="domain" description="Cyclic nucleotide-binding" evidence="18">
    <location>
        <begin position="528"/>
        <end position="628"/>
    </location>
</feature>
<gene>
    <name evidence="20" type="primary">Kcnh5</name>
    <name evidence="20" type="ORF">CARCAR_R00377</name>
</gene>
<reference evidence="20 21" key="1">
    <citation type="submission" date="2019-09" db="EMBL/GenBank/DDBJ databases">
        <title>Bird 10,000 Genomes (B10K) Project - Family phase.</title>
        <authorList>
            <person name="Zhang G."/>
        </authorList>
    </citation>
    <scope>NUCLEOTIDE SEQUENCE [LARGE SCALE GENOMIC DNA]</scope>
    <source>
        <strain evidence="20">B10K-DU-001-69</strain>
        <tissue evidence="20">Muscle</tissue>
    </source>
</reference>
<feature type="transmembrane region" description="Helical" evidence="17">
    <location>
        <begin position="323"/>
        <end position="347"/>
    </location>
</feature>
<organism evidence="20 21">
    <name type="scientific">Cardinalis cardinalis</name>
    <name type="common">Northern cardinal</name>
    <dbReference type="NCBI Taxonomy" id="98964"/>
    <lineage>
        <taxon>Eukaryota</taxon>
        <taxon>Metazoa</taxon>
        <taxon>Chordata</taxon>
        <taxon>Craniata</taxon>
        <taxon>Vertebrata</taxon>
        <taxon>Euteleostomi</taxon>
        <taxon>Archelosauria</taxon>
        <taxon>Archosauria</taxon>
        <taxon>Dinosauria</taxon>
        <taxon>Saurischia</taxon>
        <taxon>Theropoda</taxon>
        <taxon>Coelurosauria</taxon>
        <taxon>Aves</taxon>
        <taxon>Neognathae</taxon>
        <taxon>Neoaves</taxon>
        <taxon>Telluraves</taxon>
        <taxon>Australaves</taxon>
        <taxon>Passeriformes</taxon>
        <taxon>Cardinalidae</taxon>
        <taxon>Cardinalis</taxon>
    </lineage>
</organism>
<evidence type="ECO:0000256" key="9">
    <source>
        <dbReference type="ARBA" id="ARBA00022958"/>
    </source>
</evidence>
<dbReference type="GO" id="GO:0005249">
    <property type="term" value="F:voltage-gated potassium channel activity"/>
    <property type="evidence" value="ECO:0007669"/>
    <property type="project" value="InterPro"/>
</dbReference>
<dbReference type="AlphaFoldDB" id="A0A7K5MDP8"/>
<dbReference type="Gene3D" id="1.10.287.70">
    <property type="match status" value="1"/>
</dbReference>
<feature type="transmembrane region" description="Helical" evidence="17">
    <location>
        <begin position="396"/>
        <end position="416"/>
    </location>
</feature>
<dbReference type="Gene3D" id="3.30.450.20">
    <property type="entry name" value="PAS domain"/>
    <property type="match status" value="1"/>
</dbReference>
<dbReference type="FunFam" id="1.10.287.70:FF:000035">
    <property type="entry name" value="Potassium voltage-gated channel, subfamily H (Eag-related), member 1"/>
    <property type="match status" value="1"/>
</dbReference>
<feature type="domain" description="PAC" evidence="19">
    <location>
        <begin position="68"/>
        <end position="120"/>
    </location>
</feature>
<evidence type="ECO:0000256" key="11">
    <source>
        <dbReference type="ARBA" id="ARBA00023065"/>
    </source>
</evidence>
<evidence type="ECO:0000256" key="7">
    <source>
        <dbReference type="ARBA" id="ARBA00022860"/>
    </source>
</evidence>
<evidence type="ECO:0000259" key="19">
    <source>
        <dbReference type="PROSITE" id="PS50113"/>
    </source>
</evidence>
<dbReference type="PRINTS" id="PR01464">
    <property type="entry name" value="EAGCHANNEL"/>
</dbReference>
<dbReference type="PROSITE" id="PS50042">
    <property type="entry name" value="CNMP_BINDING_3"/>
    <property type="match status" value="1"/>
</dbReference>
<evidence type="ECO:0000256" key="8">
    <source>
        <dbReference type="ARBA" id="ARBA00022882"/>
    </source>
</evidence>
<dbReference type="InterPro" id="IPR018490">
    <property type="entry name" value="cNMP-bd_dom_sf"/>
</dbReference>
<protein>
    <submittedName>
        <fullName evidence="20">KCNH5 protein</fullName>
    </submittedName>
</protein>
<evidence type="ECO:0000256" key="14">
    <source>
        <dbReference type="ARBA" id="ARBA00023303"/>
    </source>
</evidence>
<dbReference type="FunFam" id="3.30.450.20:FF:000009">
    <property type="entry name" value="Potassium voltage-gated channel subfamily H member 1"/>
    <property type="match status" value="1"/>
</dbReference>